<organism evidence="2 3">
    <name type="scientific">Saccharopolyspora flava</name>
    <dbReference type="NCBI Taxonomy" id="95161"/>
    <lineage>
        <taxon>Bacteria</taxon>
        <taxon>Bacillati</taxon>
        <taxon>Actinomycetota</taxon>
        <taxon>Actinomycetes</taxon>
        <taxon>Pseudonocardiales</taxon>
        <taxon>Pseudonocardiaceae</taxon>
        <taxon>Saccharopolyspora</taxon>
    </lineage>
</organism>
<evidence type="ECO:0000313" key="3">
    <source>
        <dbReference type="Proteomes" id="UP000198852"/>
    </source>
</evidence>
<evidence type="ECO:0000259" key="1">
    <source>
        <dbReference type="SMART" id="SM00943"/>
    </source>
</evidence>
<dbReference type="Pfam" id="PF09250">
    <property type="entry name" value="Prim-Pol"/>
    <property type="match status" value="1"/>
</dbReference>
<sequence length="221" mass="24122">MQRSAERWQSAFRGVPAHPAGLTSSRIDLRVQAIDFASRGWSVLPGTFPKDGEWFGRRGMQLHGPTPVHADWQDRLGADLAEVMSWWDEHPYNLLLATGSQVDAIEVDTATGRQAAKVLRAGGFPVPIVATPTGSWFFLTTPGGQLNGELAEESGIRLHGKGSWVPLPPSTYTGGAVHWRVKPDVCAWQLPSPEFVQDALRTALEIDHQPDDVAELLGASR</sequence>
<evidence type="ECO:0000313" key="2">
    <source>
        <dbReference type="EMBL" id="SFS57323.1"/>
    </source>
</evidence>
<dbReference type="InterPro" id="IPR015330">
    <property type="entry name" value="DNA_primase/pol_bifunc_N"/>
</dbReference>
<dbReference type="OrthoDB" id="3397040at2"/>
<name>A0A1I6QY39_9PSEU</name>
<dbReference type="Proteomes" id="UP000198852">
    <property type="component" value="Unassembled WGS sequence"/>
</dbReference>
<dbReference type="EMBL" id="FOZX01000002">
    <property type="protein sequence ID" value="SFS57323.1"/>
    <property type="molecule type" value="Genomic_DNA"/>
</dbReference>
<accession>A0A1I6QY39</accession>
<dbReference type="AlphaFoldDB" id="A0A1I6QY39"/>
<dbReference type="SMART" id="SM00943">
    <property type="entry name" value="Prim-Pol"/>
    <property type="match status" value="1"/>
</dbReference>
<reference evidence="3" key="1">
    <citation type="submission" date="2016-10" db="EMBL/GenBank/DDBJ databases">
        <authorList>
            <person name="Varghese N."/>
            <person name="Submissions S."/>
        </authorList>
    </citation>
    <scope>NUCLEOTIDE SEQUENCE [LARGE SCALE GENOMIC DNA]</scope>
    <source>
        <strain evidence="3">DSM 44771</strain>
    </source>
</reference>
<gene>
    <name evidence="2" type="ORF">SAMN05660874_02082</name>
</gene>
<protein>
    <submittedName>
        <fullName evidence="2">Bifunctional DNA primase/polymerase, N-terminal</fullName>
    </submittedName>
</protein>
<proteinExistence type="predicted"/>
<keyword evidence="3" id="KW-1185">Reference proteome</keyword>
<feature type="domain" description="DNA primase/polymerase bifunctional N-terminal" evidence="1">
    <location>
        <begin position="33"/>
        <end position="190"/>
    </location>
</feature>
<dbReference type="STRING" id="95161.SAMN05660874_02082"/>
<dbReference type="RefSeq" id="WP_093415615.1">
    <property type="nucleotide sequence ID" value="NZ_FOZX01000002.1"/>
</dbReference>